<dbReference type="InterPro" id="IPR011102">
    <property type="entry name" value="Sig_transdc_His_kinase_HWE"/>
</dbReference>
<gene>
    <name evidence="9" type="ORF">GZA08_07585</name>
</gene>
<dbReference type="RefSeq" id="WP_163891688.1">
    <property type="nucleotide sequence ID" value="NZ_JAAFYS010000002.1"/>
</dbReference>
<evidence type="ECO:0000313" key="9">
    <source>
        <dbReference type="EMBL" id="NDV00829.1"/>
    </source>
</evidence>
<evidence type="ECO:0000256" key="7">
    <source>
        <dbReference type="ARBA" id="ARBA00022840"/>
    </source>
</evidence>
<dbReference type="AlphaFoldDB" id="A0A6B2JW03"/>
<dbReference type="GO" id="GO:0004673">
    <property type="term" value="F:protein histidine kinase activity"/>
    <property type="evidence" value="ECO:0007669"/>
    <property type="project" value="UniProtKB-EC"/>
</dbReference>
<reference evidence="9 10" key="1">
    <citation type="submission" date="2020-02" db="EMBL/GenBank/DDBJ databases">
        <title>Pseudoroseicyclus tamarix, sp. nov., isolated from offshore sediment of a Tamarix chinensis forest.</title>
        <authorList>
            <person name="Gai Y."/>
        </authorList>
    </citation>
    <scope>NUCLEOTIDE SEQUENCE [LARGE SCALE GENOMIC DNA]</scope>
    <source>
        <strain evidence="9 10">CLL3-39</strain>
    </source>
</reference>
<protein>
    <recommendedName>
        <fullName evidence="2">histidine kinase</fullName>
        <ecNumber evidence="2">2.7.13.3</ecNumber>
    </recommendedName>
</protein>
<dbReference type="Gene3D" id="3.30.450.20">
    <property type="entry name" value="PAS domain"/>
    <property type="match status" value="1"/>
</dbReference>
<evidence type="ECO:0000256" key="5">
    <source>
        <dbReference type="ARBA" id="ARBA00022741"/>
    </source>
</evidence>
<comment type="catalytic activity">
    <reaction evidence="1">
        <text>ATP + protein L-histidine = ADP + protein N-phospho-L-histidine.</text>
        <dbReference type="EC" id="2.7.13.3"/>
    </reaction>
</comment>
<dbReference type="EC" id="2.7.13.3" evidence="2"/>
<dbReference type="Gene3D" id="3.30.565.10">
    <property type="entry name" value="Histidine kinase-like ATPase, C-terminal domain"/>
    <property type="match status" value="1"/>
</dbReference>
<dbReference type="EMBL" id="JAAGAB010000002">
    <property type="protein sequence ID" value="NDV00829.1"/>
    <property type="molecule type" value="Genomic_DNA"/>
</dbReference>
<evidence type="ECO:0000256" key="2">
    <source>
        <dbReference type="ARBA" id="ARBA00012438"/>
    </source>
</evidence>
<evidence type="ECO:0000313" key="10">
    <source>
        <dbReference type="Proteomes" id="UP000474757"/>
    </source>
</evidence>
<keyword evidence="10" id="KW-1185">Reference proteome</keyword>
<sequence length="367" mass="39626">MDSLTPIHPPFLRANGAMAAAIAGHDWGATPLGPISSWPPVLKIAVSTMINSAFPKCIGWGDELTTVYNDAFVPLLARKHPSLGQPLLEVWKETAHSIAPIAEAAMAGEPTFVEDFPIETDRNGTMETAYFTFCYSPICDENGDVKGMLNTVIETTSKVKAEALATLRNRELVHRSRNAYGLVSALVSQTVRGNRPAEEIRVELQKRIGALTRAQDMLMEDRSSLGTVETVARQALLPFDDVFQRIRLTGAEVVIGQDQVTTMSLALHELATNSIKYGALGVDGGAVDVSWEVAREETGPVLHFEWRESGGPAVTPPTSKGFGSRIIGEVLPRSFGGKVHVDYRPKGLVMTLDAPLGNPADGQTQVV</sequence>
<comment type="caution">
    <text evidence="9">The sequence shown here is derived from an EMBL/GenBank/DDBJ whole genome shotgun (WGS) entry which is preliminary data.</text>
</comment>
<keyword evidence="3" id="KW-0597">Phosphoprotein</keyword>
<keyword evidence="5" id="KW-0547">Nucleotide-binding</keyword>
<organism evidence="9 10">
    <name type="scientific">Pseudoroseicyclus tamaricis</name>
    <dbReference type="NCBI Taxonomy" id="2705421"/>
    <lineage>
        <taxon>Bacteria</taxon>
        <taxon>Pseudomonadati</taxon>
        <taxon>Pseudomonadota</taxon>
        <taxon>Alphaproteobacteria</taxon>
        <taxon>Rhodobacterales</taxon>
        <taxon>Paracoccaceae</taxon>
        <taxon>Pseudoroseicyclus</taxon>
    </lineage>
</organism>
<evidence type="ECO:0000256" key="4">
    <source>
        <dbReference type="ARBA" id="ARBA00022679"/>
    </source>
</evidence>
<dbReference type="SMART" id="SM00911">
    <property type="entry name" value="HWE_HK"/>
    <property type="match status" value="1"/>
</dbReference>
<proteinExistence type="predicted"/>
<dbReference type="Pfam" id="PF07536">
    <property type="entry name" value="HWE_HK"/>
    <property type="match status" value="1"/>
</dbReference>
<evidence type="ECO:0000256" key="1">
    <source>
        <dbReference type="ARBA" id="ARBA00000085"/>
    </source>
</evidence>
<dbReference type="Proteomes" id="UP000474757">
    <property type="component" value="Unassembled WGS sequence"/>
</dbReference>
<evidence type="ECO:0000256" key="3">
    <source>
        <dbReference type="ARBA" id="ARBA00022553"/>
    </source>
</evidence>
<dbReference type="PANTHER" id="PTHR41523">
    <property type="entry name" value="TWO-COMPONENT SYSTEM SENSOR PROTEIN"/>
    <property type="match status" value="1"/>
</dbReference>
<dbReference type="PANTHER" id="PTHR41523:SF8">
    <property type="entry name" value="ETHYLENE RESPONSE SENSOR PROTEIN"/>
    <property type="match status" value="1"/>
</dbReference>
<evidence type="ECO:0000259" key="8">
    <source>
        <dbReference type="SMART" id="SM00911"/>
    </source>
</evidence>
<name>A0A6B2JW03_9RHOB</name>
<keyword evidence="6 9" id="KW-0418">Kinase</keyword>
<accession>A0A6B2JW03</accession>
<dbReference type="InterPro" id="IPR036890">
    <property type="entry name" value="HATPase_C_sf"/>
</dbReference>
<dbReference type="GO" id="GO:0005524">
    <property type="term" value="F:ATP binding"/>
    <property type="evidence" value="ECO:0007669"/>
    <property type="project" value="UniProtKB-KW"/>
</dbReference>
<keyword evidence="7" id="KW-0067">ATP-binding</keyword>
<keyword evidence="4" id="KW-0808">Transferase</keyword>
<feature type="domain" description="Signal transduction histidine kinase HWE region" evidence="8">
    <location>
        <begin position="171"/>
        <end position="252"/>
    </location>
</feature>
<evidence type="ECO:0000256" key="6">
    <source>
        <dbReference type="ARBA" id="ARBA00022777"/>
    </source>
</evidence>